<evidence type="ECO:0000256" key="6">
    <source>
        <dbReference type="ARBA" id="ARBA00022801"/>
    </source>
</evidence>
<keyword evidence="3" id="KW-0808">Transferase</keyword>
<evidence type="ECO:0000256" key="8">
    <source>
        <dbReference type="ARBA" id="ARBA00022840"/>
    </source>
</evidence>
<dbReference type="GO" id="GO:0008234">
    <property type="term" value="F:cysteine-type peptidase activity"/>
    <property type="evidence" value="ECO:0007669"/>
    <property type="project" value="UniProtKB-KW"/>
</dbReference>
<keyword evidence="2" id="KW-0645">Protease</keyword>
<evidence type="ECO:0000313" key="12">
    <source>
        <dbReference type="EMBL" id="AYU58609.1"/>
    </source>
</evidence>
<evidence type="ECO:0000256" key="10">
    <source>
        <dbReference type="SAM" id="MobiDB-lite"/>
    </source>
</evidence>
<keyword evidence="9" id="KW-0693">Viral RNA replication</keyword>
<dbReference type="GO" id="GO:0039694">
    <property type="term" value="P:viral RNA genome replication"/>
    <property type="evidence" value="ECO:0007669"/>
    <property type="project" value="InterPro"/>
</dbReference>
<dbReference type="GO" id="GO:0006351">
    <property type="term" value="P:DNA-templated transcription"/>
    <property type="evidence" value="ECO:0007669"/>
    <property type="project" value="InterPro"/>
</dbReference>
<dbReference type="PROSITE" id="PS50507">
    <property type="entry name" value="RDRP_SSRNA_POS"/>
    <property type="match status" value="1"/>
</dbReference>
<keyword evidence="8" id="KW-0067">ATP-binding</keyword>
<dbReference type="Gene3D" id="3.30.70.270">
    <property type="match status" value="1"/>
</dbReference>
<sequence>MLDNYVSYHNGRHGWGLCGNKVVTYSHGMPGGDMSVVYQGRTILIPAADLDYQIVEGTDCCTFVIPYRYGIQFKDIRPIIPRKPDLTLYKSSLLTPSNGVFVFQDATCLKRSDREEFVGLGSVKYEINYFANTRDGDCGALLMGYHRGQWHLLGLHNGAVPGVEASAIDLTRLVEPEGLVVSSEPAVTAFLPTRTSYTRSPYPDNELYQPAPLSSRDPRIEDPPPDLISRQFARKFTGNTYNIPSYIMDEAITQLVGDLNLKKSSTQTIDAALFGYSTSPNEMNTSAGFSYTQRGLKKRDLFDPETCTVTDMFRSEVQDVLDTTSRGENYPVTMSCNAKDELRPIAKIAPGGTRVIEPCDAHIVVAYRAIMGDICTQLYEASPIRTGFAPGTDPCAYSNQLYRELTKREHILACDFSGYDGSLPLELLHAASTVLASFHTNPQQVHAMHASLFDRDILCQGVSHHVVGGMSSGSPCTTIINTICNLLMLYCTALTQEKYLASTPSDPANNFFFVCYGDDFVCAHDGRQMDNQQLVAFFRETFGVKATSATKLSEELYCDIGDVDFLKRSFLHDPEGGYLLVLPRTLIEGHLAWTKSDFCQSQIDSALIEASGHGAAFYQHVQNKLVSALSKVPFSRTVMSFSSARHFFLSRSLSGPYLSPLCLFSLVDGL</sequence>
<accession>A0A3G4R7K0</accession>
<name>A0A3G4R7K0_9VIRU</name>
<proteinExistence type="evidence at transcript level"/>
<evidence type="ECO:0000256" key="5">
    <source>
        <dbReference type="ARBA" id="ARBA00022741"/>
    </source>
</evidence>
<dbReference type="GO" id="GO:0003723">
    <property type="term" value="F:RNA binding"/>
    <property type="evidence" value="ECO:0007669"/>
    <property type="project" value="InterPro"/>
</dbReference>
<evidence type="ECO:0000256" key="1">
    <source>
        <dbReference type="ARBA" id="ARBA00022484"/>
    </source>
</evidence>
<feature type="domain" description="RdRp catalytic" evidence="11">
    <location>
        <begin position="409"/>
        <end position="532"/>
    </location>
</feature>
<keyword evidence="4" id="KW-0548">Nucleotidyltransferase</keyword>
<dbReference type="GO" id="GO:0005524">
    <property type="term" value="F:ATP binding"/>
    <property type="evidence" value="ECO:0007669"/>
    <property type="project" value="UniProtKB-KW"/>
</dbReference>
<dbReference type="EMBL" id="MH716819">
    <property type="protein sequence ID" value="AYU58609.1"/>
    <property type="molecule type" value="mRNA"/>
</dbReference>
<evidence type="ECO:0000256" key="2">
    <source>
        <dbReference type="ARBA" id="ARBA00022670"/>
    </source>
</evidence>
<dbReference type="InterPro" id="IPR043128">
    <property type="entry name" value="Rev_trsase/Diguanyl_cyclase"/>
</dbReference>
<organism evidence="12">
    <name type="scientific">Eastern red scorpionfish picornavirus</name>
    <dbReference type="NCBI Taxonomy" id="2486210"/>
    <lineage>
        <taxon>Viruses</taxon>
        <taxon>Riboviria</taxon>
        <taxon>Orthornavirae</taxon>
        <taxon>Pisuviricota</taxon>
        <taxon>Pisoniviricetes</taxon>
        <taxon>Picornavirales</taxon>
    </lineage>
</organism>
<feature type="region of interest" description="Disordered" evidence="10">
    <location>
        <begin position="201"/>
        <end position="220"/>
    </location>
</feature>
<evidence type="ECO:0000256" key="4">
    <source>
        <dbReference type="ARBA" id="ARBA00022695"/>
    </source>
</evidence>
<dbReference type="Pfam" id="PF00680">
    <property type="entry name" value="RdRP_1"/>
    <property type="match status" value="1"/>
</dbReference>
<keyword evidence="7" id="KW-0788">Thiol protease</keyword>
<dbReference type="InterPro" id="IPR009003">
    <property type="entry name" value="Peptidase_S1_PA"/>
</dbReference>
<dbReference type="SUPFAM" id="SSF50494">
    <property type="entry name" value="Trypsin-like serine proteases"/>
    <property type="match status" value="1"/>
</dbReference>
<protein>
    <submittedName>
        <fullName evidence="12">RNA-dependent RNA-polymerase</fullName>
    </submittedName>
</protein>
<keyword evidence="6" id="KW-0378">Hydrolase</keyword>
<dbReference type="GO" id="GO:0003968">
    <property type="term" value="F:RNA-directed RNA polymerase activity"/>
    <property type="evidence" value="ECO:0007669"/>
    <property type="project" value="UniProtKB-KW"/>
</dbReference>
<evidence type="ECO:0000256" key="7">
    <source>
        <dbReference type="ARBA" id="ARBA00022807"/>
    </source>
</evidence>
<reference evidence="12" key="1">
    <citation type="journal article" date="2018" name="Virus Evol.">
        <title>Hidden diversity and evolution of viruses in market fish.</title>
        <authorList>
            <person name="Geoghegan J.L."/>
            <person name="Di Giallonardo F."/>
            <person name="Cousins K."/>
            <person name="Shi M."/>
            <person name="Williamson J.E."/>
            <person name="Holmes E.C."/>
        </authorList>
    </citation>
    <scope>NUCLEOTIDE SEQUENCE</scope>
</reference>
<evidence type="ECO:0000259" key="11">
    <source>
        <dbReference type="PROSITE" id="PS50507"/>
    </source>
</evidence>
<keyword evidence="5" id="KW-0547">Nucleotide-binding</keyword>
<evidence type="ECO:0000256" key="3">
    <source>
        <dbReference type="ARBA" id="ARBA00022679"/>
    </source>
</evidence>
<keyword evidence="1" id="KW-0696">RNA-directed RNA polymerase</keyword>
<evidence type="ECO:0000256" key="9">
    <source>
        <dbReference type="ARBA" id="ARBA00022953"/>
    </source>
</evidence>
<dbReference type="InterPro" id="IPR043502">
    <property type="entry name" value="DNA/RNA_pol_sf"/>
</dbReference>
<dbReference type="InterPro" id="IPR007094">
    <property type="entry name" value="RNA-dir_pol_PSvirus"/>
</dbReference>
<dbReference type="InterPro" id="IPR001205">
    <property type="entry name" value="RNA-dir_pol_C"/>
</dbReference>
<dbReference type="GO" id="GO:0006508">
    <property type="term" value="P:proteolysis"/>
    <property type="evidence" value="ECO:0007669"/>
    <property type="project" value="UniProtKB-KW"/>
</dbReference>
<dbReference type="SUPFAM" id="SSF56672">
    <property type="entry name" value="DNA/RNA polymerases"/>
    <property type="match status" value="1"/>
</dbReference>